<gene>
    <name evidence="1" type="ORF">GPUH_LOCUS16275</name>
</gene>
<protein>
    <submittedName>
        <fullName evidence="1 3">Uncharacterized protein</fullName>
    </submittedName>
</protein>
<name>A0A183E5N4_9BILA</name>
<dbReference type="WBParaSite" id="GPUH_0001629701-mRNA-1">
    <property type="protein sequence ID" value="GPUH_0001629701-mRNA-1"/>
    <property type="gene ID" value="GPUH_0001629701"/>
</dbReference>
<dbReference type="OrthoDB" id="5814184at2759"/>
<keyword evidence="2" id="KW-1185">Reference proteome</keyword>
<evidence type="ECO:0000313" key="3">
    <source>
        <dbReference type="WBParaSite" id="GPUH_0001629701-mRNA-1"/>
    </source>
</evidence>
<sequence length="68" mass="7790">MEWYPRAMKRTLGRPPARWRDPIVRLYGVTWSRTSTMARSNRVPLWCHLVSSGSGSIKMEKLPAASMA</sequence>
<organism evidence="3">
    <name type="scientific">Gongylonema pulchrum</name>
    <dbReference type="NCBI Taxonomy" id="637853"/>
    <lineage>
        <taxon>Eukaryota</taxon>
        <taxon>Metazoa</taxon>
        <taxon>Ecdysozoa</taxon>
        <taxon>Nematoda</taxon>
        <taxon>Chromadorea</taxon>
        <taxon>Rhabditida</taxon>
        <taxon>Spirurina</taxon>
        <taxon>Spiruromorpha</taxon>
        <taxon>Spiruroidea</taxon>
        <taxon>Gongylonematidae</taxon>
        <taxon>Gongylonema</taxon>
    </lineage>
</organism>
<dbReference type="Proteomes" id="UP000271098">
    <property type="component" value="Unassembled WGS sequence"/>
</dbReference>
<proteinExistence type="predicted"/>
<reference evidence="1 2" key="2">
    <citation type="submission" date="2018-11" db="EMBL/GenBank/DDBJ databases">
        <authorList>
            <consortium name="Pathogen Informatics"/>
        </authorList>
    </citation>
    <scope>NUCLEOTIDE SEQUENCE [LARGE SCALE GENOMIC DNA]</scope>
</reference>
<dbReference type="EMBL" id="UYRT01083528">
    <property type="protein sequence ID" value="VDN27576.1"/>
    <property type="molecule type" value="Genomic_DNA"/>
</dbReference>
<evidence type="ECO:0000313" key="1">
    <source>
        <dbReference type="EMBL" id="VDN27576.1"/>
    </source>
</evidence>
<evidence type="ECO:0000313" key="2">
    <source>
        <dbReference type="Proteomes" id="UP000271098"/>
    </source>
</evidence>
<dbReference type="AlphaFoldDB" id="A0A183E5N4"/>
<accession>A0A183E5N4</accession>
<reference evidence="3" key="1">
    <citation type="submission" date="2016-06" db="UniProtKB">
        <authorList>
            <consortium name="WormBaseParasite"/>
        </authorList>
    </citation>
    <scope>IDENTIFICATION</scope>
</reference>